<dbReference type="PANTHER" id="PTHR43413">
    <property type="entry name" value="TRANSCRIPTIONAL REGULATOR, ASNC FAMILY"/>
    <property type="match status" value="1"/>
</dbReference>
<name>A0ABS6NC89_9RHOB</name>
<evidence type="ECO:0000313" key="8">
    <source>
        <dbReference type="EMBL" id="MBV2361645.1"/>
    </source>
</evidence>
<keyword evidence="9" id="KW-1185">Reference proteome</keyword>
<feature type="domain" description="Siroheme decarboxylase AsnC-like ligand binding" evidence="6">
    <location>
        <begin position="68"/>
        <end position="141"/>
    </location>
</feature>
<dbReference type="InterPro" id="IPR053953">
    <property type="entry name" value="NirdL-like_HTH"/>
</dbReference>
<evidence type="ECO:0000256" key="4">
    <source>
        <dbReference type="ARBA" id="ARBA00023471"/>
    </source>
</evidence>
<dbReference type="RefSeq" id="WP_217780030.1">
    <property type="nucleotide sequence ID" value="NZ_JAHRWL010000003.1"/>
</dbReference>
<feature type="domain" description="Siroheme decarboxylase NirL-like HTH" evidence="7">
    <location>
        <begin position="173"/>
        <end position="218"/>
    </location>
</feature>
<proteinExistence type="inferred from homology"/>
<dbReference type="Pfam" id="PF22451">
    <property type="entry name" value="NirdL-like_HTH"/>
    <property type="match status" value="2"/>
</dbReference>
<dbReference type="Proteomes" id="UP001166293">
    <property type="component" value="Unassembled WGS sequence"/>
</dbReference>
<evidence type="ECO:0000259" key="6">
    <source>
        <dbReference type="Pfam" id="PF17805"/>
    </source>
</evidence>
<evidence type="ECO:0000256" key="1">
    <source>
        <dbReference type="ARBA" id="ARBA00023239"/>
    </source>
</evidence>
<comment type="catalytic activity">
    <reaction evidence="5">
        <text>siroheme + 2 H(+) = 12,18-didecarboxysiroheme + 2 CO2</text>
        <dbReference type="Rhea" id="RHEA:19093"/>
        <dbReference type="ChEBI" id="CHEBI:15378"/>
        <dbReference type="ChEBI" id="CHEBI:16526"/>
        <dbReference type="ChEBI" id="CHEBI:60052"/>
        <dbReference type="ChEBI" id="CHEBI:140497"/>
        <dbReference type="EC" id="4.1.1.111"/>
    </reaction>
</comment>
<comment type="caution">
    <text evidence="8">The sequence shown here is derived from an EMBL/GenBank/DDBJ whole genome shotgun (WGS) entry which is preliminary data.</text>
</comment>
<evidence type="ECO:0000256" key="2">
    <source>
        <dbReference type="ARBA" id="ARBA00023444"/>
    </source>
</evidence>
<dbReference type="InterPro" id="IPR050684">
    <property type="entry name" value="HTH-Siroheme_Decarb"/>
</dbReference>
<gene>
    <name evidence="8" type="ORF">KUH32_17910</name>
</gene>
<dbReference type="PANTHER" id="PTHR43413:SF1">
    <property type="entry name" value="SIROHEME DECARBOXYLASE NIRL SUBUNIT"/>
    <property type="match status" value="1"/>
</dbReference>
<dbReference type="InterPro" id="IPR040523">
    <property type="entry name" value="AsnC_trans_reg2"/>
</dbReference>
<protein>
    <recommendedName>
        <fullName evidence="4">siroheme decarboxylase</fullName>
        <ecNumber evidence="4">4.1.1.111</ecNumber>
    </recommendedName>
</protein>
<organism evidence="8 9">
    <name type="scientific">Thalassococcus arenae</name>
    <dbReference type="NCBI Taxonomy" id="2851652"/>
    <lineage>
        <taxon>Bacteria</taxon>
        <taxon>Pseudomonadati</taxon>
        <taxon>Pseudomonadota</taxon>
        <taxon>Alphaproteobacteria</taxon>
        <taxon>Rhodobacterales</taxon>
        <taxon>Roseobacteraceae</taxon>
        <taxon>Thalassococcus</taxon>
    </lineage>
</organism>
<evidence type="ECO:0000256" key="3">
    <source>
        <dbReference type="ARBA" id="ARBA00023457"/>
    </source>
</evidence>
<evidence type="ECO:0000313" key="9">
    <source>
        <dbReference type="Proteomes" id="UP001166293"/>
    </source>
</evidence>
<evidence type="ECO:0000259" key="7">
    <source>
        <dbReference type="Pfam" id="PF22451"/>
    </source>
</evidence>
<feature type="domain" description="Siroheme decarboxylase NirL-like HTH" evidence="7">
    <location>
        <begin position="12"/>
        <end position="55"/>
    </location>
</feature>
<dbReference type="EMBL" id="JAHRWL010000003">
    <property type="protein sequence ID" value="MBV2361645.1"/>
    <property type="molecule type" value="Genomic_DNA"/>
</dbReference>
<dbReference type="Pfam" id="PF17805">
    <property type="entry name" value="AsnC_trans_reg2"/>
    <property type="match status" value="2"/>
</dbReference>
<comment type="pathway">
    <text evidence="2">Porphyrin-containing compound metabolism.</text>
</comment>
<evidence type="ECO:0000256" key="5">
    <source>
        <dbReference type="ARBA" id="ARBA00048470"/>
    </source>
</evidence>
<accession>A0ABS6NC89</accession>
<reference evidence="8" key="1">
    <citation type="submission" date="2021-06" db="EMBL/GenBank/DDBJ databases">
        <title>Thalassococcus sp. CAU 1522 isolated from sea sand, Republic of Korea.</title>
        <authorList>
            <person name="Kim W."/>
        </authorList>
    </citation>
    <scope>NUCLEOTIDE SEQUENCE</scope>
    <source>
        <strain evidence="8">CAU 1522</strain>
    </source>
</reference>
<dbReference type="EC" id="4.1.1.111" evidence="4"/>
<comment type="similarity">
    <text evidence="3">Belongs to the Ahb/Nir family.</text>
</comment>
<sequence length="330" mass="36316">MIDGVSDPRTLALLDEWQRGFPIEPRPFARIGAHHGLTEAEVLGRLRKQVDQGRITRVGATCAPNTVSASTLAAVAAADDDVDRVAGIISRQPGVNHNYLREDEWNLWFVVTGPDRAHVDATLARIGRETGLRVLDLPLVRPFNVDLGFSLKGGGLPPLTPRKADPTAVLPGDRDLLQGLLRGLDLVGSPYAALAEKLGRTEAEVLNRIEALSNAGIVSRLGIIIRHRAVGWRSNAMVVWDIPADQVEIAGPLLARQRGVTLCYERRVVPRLWPYRLFCMIHARSRAEALDNLSNICALPQFADIPHKVLFSLHCYRQTGAMIADERLRA</sequence>
<keyword evidence="1" id="KW-0456">Lyase</keyword>
<feature type="domain" description="Siroheme decarboxylase AsnC-like ligand binding" evidence="6">
    <location>
        <begin position="230"/>
        <end position="316"/>
    </location>
</feature>